<sequence>MPSRPPKSALISPCSLINDPLPKNINPLIESTANNETGQLAEWNFLEIGPSTHVSNAFGMLQASPDRNLGFKL</sequence>
<proteinExistence type="predicted"/>
<keyword evidence="2" id="KW-1185">Reference proteome</keyword>
<protein>
    <submittedName>
        <fullName evidence="1">Uncharacterized protein</fullName>
    </submittedName>
</protein>
<gene>
    <name evidence="1" type="ORF">DSO57_1030142</name>
</gene>
<dbReference type="EMBL" id="QTSX02005884">
    <property type="protein sequence ID" value="KAJ9056714.1"/>
    <property type="molecule type" value="Genomic_DNA"/>
</dbReference>
<evidence type="ECO:0000313" key="1">
    <source>
        <dbReference type="EMBL" id="KAJ9056714.1"/>
    </source>
</evidence>
<organism evidence="1 2">
    <name type="scientific">Entomophthora muscae</name>
    <dbReference type="NCBI Taxonomy" id="34485"/>
    <lineage>
        <taxon>Eukaryota</taxon>
        <taxon>Fungi</taxon>
        <taxon>Fungi incertae sedis</taxon>
        <taxon>Zoopagomycota</taxon>
        <taxon>Entomophthoromycotina</taxon>
        <taxon>Entomophthoromycetes</taxon>
        <taxon>Entomophthorales</taxon>
        <taxon>Entomophthoraceae</taxon>
        <taxon>Entomophthora</taxon>
    </lineage>
</organism>
<reference evidence="1" key="1">
    <citation type="submission" date="2022-04" db="EMBL/GenBank/DDBJ databases">
        <title>Genome of the entomopathogenic fungus Entomophthora muscae.</title>
        <authorList>
            <person name="Elya C."/>
            <person name="Lovett B.R."/>
            <person name="Lee E."/>
            <person name="Macias A.M."/>
            <person name="Hajek A.E."/>
            <person name="De Bivort B.L."/>
            <person name="Kasson M.T."/>
            <person name="De Fine Licht H.H."/>
            <person name="Stajich J.E."/>
        </authorList>
    </citation>
    <scope>NUCLEOTIDE SEQUENCE</scope>
    <source>
        <strain evidence="1">Berkeley</strain>
    </source>
</reference>
<evidence type="ECO:0000313" key="2">
    <source>
        <dbReference type="Proteomes" id="UP001165960"/>
    </source>
</evidence>
<name>A0ACC2S340_9FUNG</name>
<dbReference type="Proteomes" id="UP001165960">
    <property type="component" value="Unassembled WGS sequence"/>
</dbReference>
<accession>A0ACC2S340</accession>
<comment type="caution">
    <text evidence="1">The sequence shown here is derived from an EMBL/GenBank/DDBJ whole genome shotgun (WGS) entry which is preliminary data.</text>
</comment>